<dbReference type="OMA" id="TRKYPRV"/>
<accession>A0A2K3DLR7</accession>
<dbReference type="InParanoid" id="A0A2K3DLR7"/>
<reference evidence="2 3" key="1">
    <citation type="journal article" date="2007" name="Science">
        <title>The Chlamydomonas genome reveals the evolution of key animal and plant functions.</title>
        <authorList>
            <person name="Merchant S.S."/>
            <person name="Prochnik S.E."/>
            <person name="Vallon O."/>
            <person name="Harris E.H."/>
            <person name="Karpowicz S.J."/>
            <person name="Witman G.B."/>
            <person name="Terry A."/>
            <person name="Salamov A."/>
            <person name="Fritz-Laylin L.K."/>
            <person name="Marechal-Drouard L."/>
            <person name="Marshall W.F."/>
            <person name="Qu L.H."/>
            <person name="Nelson D.R."/>
            <person name="Sanderfoot A.A."/>
            <person name="Spalding M.H."/>
            <person name="Kapitonov V.V."/>
            <person name="Ren Q."/>
            <person name="Ferris P."/>
            <person name="Lindquist E."/>
            <person name="Shapiro H."/>
            <person name="Lucas S.M."/>
            <person name="Grimwood J."/>
            <person name="Schmutz J."/>
            <person name="Cardol P."/>
            <person name="Cerutti H."/>
            <person name="Chanfreau G."/>
            <person name="Chen C.L."/>
            <person name="Cognat V."/>
            <person name="Croft M.T."/>
            <person name="Dent R."/>
            <person name="Dutcher S."/>
            <person name="Fernandez E."/>
            <person name="Fukuzawa H."/>
            <person name="Gonzalez-Ballester D."/>
            <person name="Gonzalez-Halphen D."/>
            <person name="Hallmann A."/>
            <person name="Hanikenne M."/>
            <person name="Hippler M."/>
            <person name="Inwood W."/>
            <person name="Jabbari K."/>
            <person name="Kalanon M."/>
            <person name="Kuras R."/>
            <person name="Lefebvre P.A."/>
            <person name="Lemaire S.D."/>
            <person name="Lobanov A.V."/>
            <person name="Lohr M."/>
            <person name="Manuell A."/>
            <person name="Meier I."/>
            <person name="Mets L."/>
            <person name="Mittag M."/>
            <person name="Mittelmeier T."/>
            <person name="Moroney J.V."/>
            <person name="Moseley J."/>
            <person name="Napoli C."/>
            <person name="Nedelcu A.M."/>
            <person name="Niyogi K."/>
            <person name="Novoselov S.V."/>
            <person name="Paulsen I.T."/>
            <person name="Pazour G."/>
            <person name="Purton S."/>
            <person name="Ral J.P."/>
            <person name="Riano-Pachon D.M."/>
            <person name="Riekhof W."/>
            <person name="Rymarquis L."/>
            <person name="Schroda M."/>
            <person name="Stern D."/>
            <person name="Umen J."/>
            <person name="Willows R."/>
            <person name="Wilson N."/>
            <person name="Zimmer S.L."/>
            <person name="Allmer J."/>
            <person name="Balk J."/>
            <person name="Bisova K."/>
            <person name="Chen C.J."/>
            <person name="Elias M."/>
            <person name="Gendler K."/>
            <person name="Hauser C."/>
            <person name="Lamb M.R."/>
            <person name="Ledford H."/>
            <person name="Long J.C."/>
            <person name="Minagawa J."/>
            <person name="Page M.D."/>
            <person name="Pan J."/>
            <person name="Pootakham W."/>
            <person name="Roje S."/>
            <person name="Rose A."/>
            <person name="Stahlberg E."/>
            <person name="Terauchi A.M."/>
            <person name="Yang P."/>
            <person name="Ball S."/>
            <person name="Bowler C."/>
            <person name="Dieckmann C.L."/>
            <person name="Gladyshev V.N."/>
            <person name="Green P."/>
            <person name="Jorgensen R."/>
            <person name="Mayfield S."/>
            <person name="Mueller-Roeber B."/>
            <person name="Rajamani S."/>
            <person name="Sayre R.T."/>
            <person name="Brokstein P."/>
            <person name="Dubchak I."/>
            <person name="Goodstein D."/>
            <person name="Hornick L."/>
            <person name="Huang Y.W."/>
            <person name="Jhaveri J."/>
            <person name="Luo Y."/>
            <person name="Martinez D."/>
            <person name="Ngau W.C."/>
            <person name="Otillar B."/>
            <person name="Poliakov A."/>
            <person name="Porter A."/>
            <person name="Szajkowski L."/>
            <person name="Werner G."/>
            <person name="Zhou K."/>
            <person name="Grigoriev I.V."/>
            <person name="Rokhsar D.S."/>
            <person name="Grossman A.R."/>
        </authorList>
    </citation>
    <scope>NUCLEOTIDE SEQUENCE [LARGE SCALE GENOMIC DNA]</scope>
    <source>
        <strain evidence="3">CC-503</strain>
    </source>
</reference>
<keyword evidence="1" id="KW-0249">Electron transport</keyword>
<gene>
    <name evidence="2" type="ORF">CHLRE_07g357300v5</name>
</gene>
<comment type="similarity">
    <text evidence="1">Belongs to the glutaredoxin family.</text>
</comment>
<keyword evidence="1" id="KW-0813">Transport</keyword>
<dbReference type="InterPro" id="IPR008554">
    <property type="entry name" value="Glutaredoxin-like"/>
</dbReference>
<dbReference type="FunCoup" id="A0A2K3DLR7">
    <property type="interactions" value="179"/>
</dbReference>
<dbReference type="GeneID" id="5729197"/>
<sequence length="142" mass="15783">MLASRQCTSSRNACVYNRTHALPGLSMPARRRQLTACVVAEAAASGGKVIAMYTKPGCELCEGTRDRVQGIIDRAQFMPSAIAEWRLEERDITTNPAWAVYEMEVPVLVASGSDGREVRLPRWPPRMTTDKLRQHIEASLPQ</sequence>
<dbReference type="Proteomes" id="UP000006906">
    <property type="component" value="Chromosome 7"/>
</dbReference>
<dbReference type="InterPro" id="IPR052565">
    <property type="entry name" value="Glutaredoxin-like_YDR286C"/>
</dbReference>
<organism evidence="2 3">
    <name type="scientific">Chlamydomonas reinhardtii</name>
    <name type="common">Chlamydomonas smithii</name>
    <dbReference type="NCBI Taxonomy" id="3055"/>
    <lineage>
        <taxon>Eukaryota</taxon>
        <taxon>Viridiplantae</taxon>
        <taxon>Chlorophyta</taxon>
        <taxon>core chlorophytes</taxon>
        <taxon>Chlorophyceae</taxon>
        <taxon>CS clade</taxon>
        <taxon>Chlamydomonadales</taxon>
        <taxon>Chlamydomonadaceae</taxon>
        <taxon>Chlamydomonas</taxon>
    </lineage>
</organism>
<dbReference type="RefSeq" id="XP_001703673.2">
    <property type="nucleotide sequence ID" value="XM_001703621.2"/>
</dbReference>
<evidence type="ECO:0000313" key="3">
    <source>
        <dbReference type="Proteomes" id="UP000006906"/>
    </source>
</evidence>
<proteinExistence type="inferred from homology"/>
<dbReference type="OrthoDB" id="2016230at2759"/>
<dbReference type="KEGG" id="cre:CHLRE_07g357300v5"/>
<keyword evidence="3" id="KW-1185">Reference proteome</keyword>
<evidence type="ECO:0000256" key="1">
    <source>
        <dbReference type="RuleBase" id="RU363082"/>
    </source>
</evidence>
<dbReference type="PANTHER" id="PTHR33558:SF1">
    <property type="entry name" value="GLUTAREDOXIN-LIKE PROTEIN C5ORF63 HOMOLOG"/>
    <property type="match status" value="1"/>
</dbReference>
<dbReference type="AlphaFoldDB" id="A0A2K3DLR7"/>
<dbReference type="PANTHER" id="PTHR33558">
    <property type="entry name" value="GLUTAREDOXIN-LIKE PROTEIN C5ORF63 HOMOLOG"/>
    <property type="match status" value="1"/>
</dbReference>
<dbReference type="EMBL" id="CM008968">
    <property type="protein sequence ID" value="PNW81470.1"/>
    <property type="molecule type" value="Genomic_DNA"/>
</dbReference>
<name>A0A2K3DLR7_CHLRE</name>
<dbReference type="Pfam" id="PF05768">
    <property type="entry name" value="Glrx-like"/>
    <property type="match status" value="1"/>
</dbReference>
<dbReference type="InterPro" id="IPR036249">
    <property type="entry name" value="Thioredoxin-like_sf"/>
</dbReference>
<dbReference type="SUPFAM" id="SSF52833">
    <property type="entry name" value="Thioredoxin-like"/>
    <property type="match status" value="1"/>
</dbReference>
<dbReference type="Gene3D" id="3.40.30.10">
    <property type="entry name" value="Glutaredoxin"/>
    <property type="match status" value="1"/>
</dbReference>
<dbReference type="Gramene" id="PNW81470">
    <property type="protein sequence ID" value="PNW81470"/>
    <property type="gene ID" value="CHLRE_07g357300v5"/>
</dbReference>
<evidence type="ECO:0000313" key="2">
    <source>
        <dbReference type="EMBL" id="PNW81470.1"/>
    </source>
</evidence>
<protein>
    <recommendedName>
        <fullName evidence="1">Glutaredoxin-like protein</fullName>
    </recommendedName>
</protein>